<evidence type="ECO:0000256" key="1">
    <source>
        <dbReference type="SAM" id="Phobius"/>
    </source>
</evidence>
<dbReference type="STRING" id="1797994.A2227_00930"/>
<keyword evidence="1" id="KW-0812">Transmembrane</keyword>
<dbReference type="AlphaFoldDB" id="A0A1F5SHL0"/>
<keyword evidence="1" id="KW-0472">Membrane</keyword>
<accession>A0A1F5SHL0</accession>
<reference evidence="2 3" key="1">
    <citation type="journal article" date="2016" name="Nat. Commun.">
        <title>Thousands of microbial genomes shed light on interconnected biogeochemical processes in an aquifer system.</title>
        <authorList>
            <person name="Anantharaman K."/>
            <person name="Brown C.T."/>
            <person name="Hug L.A."/>
            <person name="Sharon I."/>
            <person name="Castelle C.J."/>
            <person name="Probst A.J."/>
            <person name="Thomas B.C."/>
            <person name="Singh A."/>
            <person name="Wilkins M.J."/>
            <person name="Karaoz U."/>
            <person name="Brodie E.L."/>
            <person name="Williams K.H."/>
            <person name="Hubbard S.S."/>
            <person name="Banfield J.F."/>
        </authorList>
    </citation>
    <scope>NUCLEOTIDE SEQUENCE [LARGE SCALE GENOMIC DNA]</scope>
</reference>
<feature type="transmembrane region" description="Helical" evidence="1">
    <location>
        <begin position="55"/>
        <end position="77"/>
    </location>
</feature>
<keyword evidence="1" id="KW-1133">Transmembrane helix</keyword>
<gene>
    <name evidence="2" type="ORF">A2227_00930</name>
</gene>
<proteinExistence type="predicted"/>
<evidence type="ECO:0000313" key="3">
    <source>
        <dbReference type="Proteomes" id="UP000178367"/>
    </source>
</evidence>
<dbReference type="Proteomes" id="UP000178367">
    <property type="component" value="Unassembled WGS sequence"/>
</dbReference>
<protein>
    <submittedName>
        <fullName evidence="2">Uncharacterized protein</fullName>
    </submittedName>
</protein>
<dbReference type="EMBL" id="MFGB01000020">
    <property type="protein sequence ID" value="OGF25751.1"/>
    <property type="molecule type" value="Genomic_DNA"/>
</dbReference>
<organism evidence="2 3">
    <name type="scientific">Candidatus Falkowbacteria bacterium RIFOXYA2_FULL_47_19</name>
    <dbReference type="NCBI Taxonomy" id="1797994"/>
    <lineage>
        <taxon>Bacteria</taxon>
        <taxon>Candidatus Falkowiibacteriota</taxon>
    </lineage>
</organism>
<sequence length="128" mass="15045">MSNFLSIKFWLNTGPGGLSPTSFKIFVIFIGAMLVGAFISYLIKNRKKSLYTKIWLRLSSFFLTNFFLGLMFLFFTYELIPFLSARILLLLWVIGVLVWLVLILRHVLTIPKIKEEKEKEQEFKKYIP</sequence>
<feature type="transmembrane region" description="Helical" evidence="1">
    <location>
        <begin position="83"/>
        <end position="104"/>
    </location>
</feature>
<comment type="caution">
    <text evidence="2">The sequence shown here is derived from an EMBL/GenBank/DDBJ whole genome shotgun (WGS) entry which is preliminary data.</text>
</comment>
<evidence type="ECO:0000313" key="2">
    <source>
        <dbReference type="EMBL" id="OGF25751.1"/>
    </source>
</evidence>
<feature type="transmembrane region" description="Helical" evidence="1">
    <location>
        <begin position="25"/>
        <end position="43"/>
    </location>
</feature>
<name>A0A1F5SHL0_9BACT</name>